<dbReference type="PANTHER" id="PTHR11102:SF160">
    <property type="entry name" value="ERAD-ASSOCIATED E3 UBIQUITIN-PROTEIN LIGASE COMPONENT HRD3"/>
    <property type="match status" value="1"/>
</dbReference>
<dbReference type="InterPro" id="IPR006597">
    <property type="entry name" value="Sel1-like"/>
</dbReference>
<dbReference type="PATRIC" id="fig|322095.3.peg.894"/>
<proteinExistence type="predicted"/>
<feature type="compositionally biased region" description="Low complexity" evidence="1">
    <location>
        <begin position="22"/>
        <end position="41"/>
    </location>
</feature>
<dbReference type="Pfam" id="PF08238">
    <property type="entry name" value="Sel1"/>
    <property type="match status" value="3"/>
</dbReference>
<dbReference type="AlphaFoldDB" id="A0A134B9I7"/>
<evidence type="ECO:0000313" key="3">
    <source>
        <dbReference type="Proteomes" id="UP000070224"/>
    </source>
</evidence>
<dbReference type="InterPro" id="IPR050767">
    <property type="entry name" value="Sel1_AlgK"/>
</dbReference>
<dbReference type="SUPFAM" id="SSF81901">
    <property type="entry name" value="HCP-like"/>
    <property type="match status" value="1"/>
</dbReference>
<dbReference type="SMART" id="SM00671">
    <property type="entry name" value="SEL1"/>
    <property type="match status" value="3"/>
</dbReference>
<dbReference type="Proteomes" id="UP000070224">
    <property type="component" value="Unassembled WGS sequence"/>
</dbReference>
<dbReference type="EMBL" id="LSDK01000059">
    <property type="protein sequence ID" value="KXB76613.1"/>
    <property type="molecule type" value="Genomic_DNA"/>
</dbReference>
<feature type="region of interest" description="Disordered" evidence="1">
    <location>
        <begin position="13"/>
        <end position="42"/>
    </location>
</feature>
<gene>
    <name evidence="2" type="ORF">HMPREF3185_00906</name>
</gene>
<organism evidence="2 3">
    <name type="scientific">Porphyromonas somerae</name>
    <dbReference type="NCBI Taxonomy" id="322095"/>
    <lineage>
        <taxon>Bacteria</taxon>
        <taxon>Pseudomonadati</taxon>
        <taxon>Bacteroidota</taxon>
        <taxon>Bacteroidia</taxon>
        <taxon>Bacteroidales</taxon>
        <taxon>Porphyromonadaceae</taxon>
        <taxon>Porphyromonas</taxon>
    </lineage>
</organism>
<comment type="caution">
    <text evidence="2">The sequence shown here is derived from an EMBL/GenBank/DDBJ whole genome shotgun (WGS) entry which is preliminary data.</text>
</comment>
<dbReference type="Gene3D" id="1.25.40.10">
    <property type="entry name" value="Tetratricopeptide repeat domain"/>
    <property type="match status" value="1"/>
</dbReference>
<dbReference type="InterPro" id="IPR011990">
    <property type="entry name" value="TPR-like_helical_dom_sf"/>
</dbReference>
<dbReference type="STRING" id="322095.HMPREF3185_00906"/>
<accession>A0A134B9I7</accession>
<keyword evidence="3" id="KW-1185">Reference proteome</keyword>
<name>A0A134B9I7_9PORP</name>
<evidence type="ECO:0000313" key="2">
    <source>
        <dbReference type="EMBL" id="KXB76613.1"/>
    </source>
</evidence>
<dbReference type="PANTHER" id="PTHR11102">
    <property type="entry name" value="SEL-1-LIKE PROTEIN"/>
    <property type="match status" value="1"/>
</dbReference>
<evidence type="ECO:0000256" key="1">
    <source>
        <dbReference type="SAM" id="MobiDB-lite"/>
    </source>
</evidence>
<reference evidence="3" key="1">
    <citation type="submission" date="2016-01" db="EMBL/GenBank/DDBJ databases">
        <authorList>
            <person name="Mitreva M."/>
            <person name="Pepin K.H."/>
            <person name="Mihindukulasuriya K.A."/>
            <person name="Fulton R."/>
            <person name="Fronick C."/>
            <person name="O'Laughlin M."/>
            <person name="Miner T."/>
            <person name="Herter B."/>
            <person name="Rosa B.A."/>
            <person name="Cordes M."/>
            <person name="Tomlinson C."/>
            <person name="Wollam A."/>
            <person name="Palsikar V.B."/>
            <person name="Mardis E.R."/>
            <person name="Wilson R.K."/>
        </authorList>
    </citation>
    <scope>NUCLEOTIDE SEQUENCE [LARGE SCALE GENOMIC DNA]</scope>
    <source>
        <strain evidence="3">KA00683</strain>
    </source>
</reference>
<dbReference type="RefSeq" id="WP_060935284.1">
    <property type="nucleotide sequence ID" value="NZ_KQ960438.1"/>
</dbReference>
<sequence length="255" mass="27856">MSNIFSKIAQLFSSNKEGQRPQSTETQASSSQATTSQSTASCSRPAINLTHIDLPTAPSFGTRSLEEVRAAAEGGDAEAQYLLFDYYASGHGEESDRPAFEWLTKAAEQGYPLALYTSALIQIEEKEGAAVPPQALFYLQASGERGFSDAYLQLYHLYRDGKGVEGNEDTAINYLRKAMEAGSGTAYLIVAKGFLPGNGGGPIDYDAAYYYAEQAAHLGCPEAVELIIHLLEENLASGDHTELLRYWRRQLRPTH</sequence>
<dbReference type="OrthoDB" id="1078267at2"/>
<protein>
    <submittedName>
        <fullName evidence="2">Sel1 repeat protein</fullName>
    </submittedName>
</protein>